<dbReference type="AlphaFoldDB" id="A0A3S4B4H0"/>
<dbReference type="Pfam" id="PF01527">
    <property type="entry name" value="HTH_Tnp_1"/>
    <property type="match status" value="1"/>
</dbReference>
<evidence type="ECO:0000313" key="2">
    <source>
        <dbReference type="Proteomes" id="UP000289200"/>
    </source>
</evidence>
<dbReference type="EMBL" id="UWOC01000148">
    <property type="protein sequence ID" value="VCU08924.1"/>
    <property type="molecule type" value="Genomic_DNA"/>
</dbReference>
<keyword evidence="2" id="KW-1185">Reference proteome</keyword>
<dbReference type="GO" id="GO:0043565">
    <property type="term" value="F:sequence-specific DNA binding"/>
    <property type="evidence" value="ECO:0007669"/>
    <property type="project" value="InterPro"/>
</dbReference>
<dbReference type="InterPro" id="IPR010921">
    <property type="entry name" value="Trp_repressor/repl_initiator"/>
</dbReference>
<dbReference type="NCBIfam" id="NF047593">
    <property type="entry name" value="IS66_ISAeme5_TnpA"/>
    <property type="match status" value="1"/>
</dbReference>
<reference evidence="2" key="1">
    <citation type="submission" date="2018-10" db="EMBL/GenBank/DDBJ databases">
        <authorList>
            <person name="Peiro R."/>
            <person name="Begona"/>
            <person name="Cbmso G."/>
            <person name="Lopez M."/>
            <person name="Gonzalez S."/>
            <person name="Sacristan E."/>
            <person name="Castillo E."/>
        </authorList>
    </citation>
    <scope>NUCLEOTIDE SEQUENCE [LARGE SCALE GENOMIC DNA]</scope>
</reference>
<sequence>MRRRVFDNPAKRAWWQVHVDAHRKSGLTIARYCRHHRLTVDTFRKWRRELTDWEEEKTKRNLKRRKRYHPISPDKRRRATQAFWAMHVEACQWSGLHLREYSSALQLSPYSLKRWRNLIEAEEVVIDWRALLHPSARPPISTKTSTSAKETERVRALTEAIEAEAGPPKRARRRRWSTEEKIALLLEAERHGETISSVGRRHGISTSVLFRWRDQFGLGQEKPMTLAPVQVIEGRAKRDSGEPSLLAGLLPCPDGMKEVELADGRRVFAPIDADPDAVRREVAEREMRS</sequence>
<dbReference type="GO" id="GO:0004803">
    <property type="term" value="F:transposase activity"/>
    <property type="evidence" value="ECO:0007669"/>
    <property type="project" value="InterPro"/>
</dbReference>
<evidence type="ECO:0008006" key="3">
    <source>
        <dbReference type="Google" id="ProtNLM"/>
    </source>
</evidence>
<name>A0A3S4B4H0_9BRAD</name>
<dbReference type="SUPFAM" id="SSF48295">
    <property type="entry name" value="TrpR-like"/>
    <property type="match status" value="1"/>
</dbReference>
<dbReference type="RefSeq" id="WP_129609376.1">
    <property type="nucleotide sequence ID" value="NZ_UWOC01000148.1"/>
</dbReference>
<evidence type="ECO:0000313" key="1">
    <source>
        <dbReference type="EMBL" id="VCU08924.1"/>
    </source>
</evidence>
<protein>
    <recommendedName>
        <fullName evidence="3">Transposase</fullName>
    </recommendedName>
</protein>
<gene>
    <name evidence="1" type="ORF">RHODGE_RHODGE_02682</name>
</gene>
<comment type="caution">
    <text evidence="1">The sequence shown here is derived from an EMBL/GenBank/DDBJ whole genome shotgun (WGS) entry which is preliminary data.</text>
</comment>
<dbReference type="InterPro" id="IPR002514">
    <property type="entry name" value="Transposase_8"/>
</dbReference>
<accession>A0A3S4B4H0</accession>
<dbReference type="OrthoDB" id="8080802at2"/>
<dbReference type="Proteomes" id="UP000289200">
    <property type="component" value="Unassembled WGS sequence"/>
</dbReference>
<dbReference type="GO" id="GO:0006313">
    <property type="term" value="P:DNA transposition"/>
    <property type="evidence" value="ECO:0007669"/>
    <property type="project" value="InterPro"/>
</dbReference>
<organism evidence="1 2">
    <name type="scientific">Rhodoplanes serenus</name>
    <dbReference type="NCBI Taxonomy" id="200615"/>
    <lineage>
        <taxon>Bacteria</taxon>
        <taxon>Pseudomonadati</taxon>
        <taxon>Pseudomonadota</taxon>
        <taxon>Alphaproteobacteria</taxon>
        <taxon>Hyphomicrobiales</taxon>
        <taxon>Nitrobacteraceae</taxon>
        <taxon>Rhodoplanes</taxon>
    </lineage>
</organism>
<proteinExistence type="predicted"/>